<dbReference type="Proteomes" id="UP000198415">
    <property type="component" value="Unassembled WGS sequence"/>
</dbReference>
<proteinExistence type="predicted"/>
<dbReference type="OrthoDB" id="5354816at2"/>
<evidence type="ECO:0000313" key="2">
    <source>
        <dbReference type="Proteomes" id="UP000198415"/>
    </source>
</evidence>
<dbReference type="SUPFAM" id="SSF111069">
    <property type="entry name" value="Hypothetical protein yfbM"/>
    <property type="match status" value="1"/>
</dbReference>
<evidence type="ECO:0008006" key="3">
    <source>
        <dbReference type="Google" id="ProtNLM"/>
    </source>
</evidence>
<dbReference type="RefSeq" id="WP_089293839.1">
    <property type="nucleotide sequence ID" value="NZ_BOMU01000035.1"/>
</dbReference>
<dbReference type="InterPro" id="IPR035944">
    <property type="entry name" value="YfbM-like_sf"/>
</dbReference>
<dbReference type="Gene3D" id="3.40.1760.10">
    <property type="entry name" value="YfbM-like super family"/>
    <property type="match status" value="1"/>
</dbReference>
<evidence type="ECO:0000313" key="1">
    <source>
        <dbReference type="EMBL" id="SNR73772.1"/>
    </source>
</evidence>
<dbReference type="EMBL" id="FZNR01000005">
    <property type="protein sequence ID" value="SNR73772.1"/>
    <property type="molecule type" value="Genomic_DNA"/>
</dbReference>
<reference evidence="1 2" key="1">
    <citation type="submission" date="2017-06" db="EMBL/GenBank/DDBJ databases">
        <authorList>
            <person name="Kim H.J."/>
            <person name="Triplett B.A."/>
        </authorList>
    </citation>
    <scope>NUCLEOTIDE SEQUENCE [LARGE SCALE GENOMIC DNA]</scope>
    <source>
        <strain evidence="1 2">DSM 43151</strain>
    </source>
</reference>
<keyword evidence="2" id="KW-1185">Reference proteome</keyword>
<dbReference type="AlphaFoldDB" id="A0A238YS33"/>
<dbReference type="InterPro" id="IPR015068">
    <property type="entry name" value="DUF1877"/>
</dbReference>
<dbReference type="Pfam" id="PF08974">
    <property type="entry name" value="DUF1877"/>
    <property type="match status" value="1"/>
</dbReference>
<protein>
    <recommendedName>
        <fullName evidence="3">DUF1877 family protein</fullName>
    </recommendedName>
</protein>
<accession>A0A238YS33</accession>
<name>A0A238YS33_9ACTN</name>
<gene>
    <name evidence="1" type="ORF">SAMN06264365_105130</name>
</gene>
<organism evidence="1 2">
    <name type="scientific">Actinoplanes regularis</name>
    <dbReference type="NCBI Taxonomy" id="52697"/>
    <lineage>
        <taxon>Bacteria</taxon>
        <taxon>Bacillati</taxon>
        <taxon>Actinomycetota</taxon>
        <taxon>Actinomycetes</taxon>
        <taxon>Micromonosporales</taxon>
        <taxon>Micromonosporaceae</taxon>
        <taxon>Actinoplanes</taxon>
    </lineage>
</organism>
<sequence>MSILGSLARVSPELLEQLRAPDAQPYAVLSDHETQIDLDRYWDVLRFLLDAGGVPINPMRSGRLYPSVERAWGGPDGDSCLLAVEEARQVSEFLDARPFSDLAIHLRAAGEAPLYGNKQWDRPDIRDRVELLYEEMVQLFRDAADAGECTVFWAA</sequence>